<dbReference type="HAMAP" id="MF_00444">
    <property type="entry name" value="ClpP"/>
    <property type="match status" value="1"/>
</dbReference>
<dbReference type="Pfam" id="PF00574">
    <property type="entry name" value="CLP_protease"/>
    <property type="match status" value="1"/>
</dbReference>
<evidence type="ECO:0000256" key="4">
    <source>
        <dbReference type="ARBA" id="ARBA00022825"/>
    </source>
</evidence>
<comment type="caution">
    <text evidence="9">The sequence shown here is derived from an EMBL/GenBank/DDBJ whole genome shotgun (WGS) entry which is preliminary data.</text>
</comment>
<comment type="similarity">
    <text evidence="1 7">Belongs to the peptidase S14 family.</text>
</comment>
<dbReference type="Gene3D" id="3.90.226.10">
    <property type="entry name" value="2-enoyl-CoA Hydratase, Chain A, domain 1"/>
    <property type="match status" value="1"/>
</dbReference>
<dbReference type="InterPro" id="IPR029045">
    <property type="entry name" value="ClpP/crotonase-like_dom_sf"/>
</dbReference>
<evidence type="ECO:0000256" key="5">
    <source>
        <dbReference type="ARBA" id="ARBA00034021"/>
    </source>
</evidence>
<dbReference type="OrthoDB" id="2017408at2759"/>
<dbReference type="PANTHER" id="PTHR10381">
    <property type="entry name" value="ATP-DEPENDENT CLP PROTEASE PROTEOLYTIC SUBUNIT"/>
    <property type="match status" value="1"/>
</dbReference>
<keyword evidence="4" id="KW-0720">Serine protease</keyword>
<evidence type="ECO:0000256" key="1">
    <source>
        <dbReference type="ARBA" id="ARBA00007039"/>
    </source>
</evidence>
<feature type="region of interest" description="Disordered" evidence="8">
    <location>
        <begin position="1"/>
        <end position="20"/>
    </location>
</feature>
<keyword evidence="10" id="KW-1185">Reference proteome</keyword>
<comment type="catalytic activity">
    <reaction evidence="5 6">
        <text>Hydrolysis of proteins to small peptides in the presence of ATP and magnesium. alpha-casein is the usual test substrate. In the absence of ATP, only oligopeptides shorter than five residues are hydrolyzed (such as succinyl-Leu-Tyr-|-NHMec, and Leu-Tyr-Leu-|-Tyr-Trp, in which cleavage of the -Tyr-|-Leu- and -Tyr-|-Trp bonds also occurs).</text>
        <dbReference type="EC" id="3.4.21.92"/>
    </reaction>
</comment>
<proteinExistence type="inferred from homology"/>
<gene>
    <name evidence="9" type="ORF">Tsubulata_007064</name>
</gene>
<accession>A0A9Q0GIC0</accession>
<evidence type="ECO:0000256" key="8">
    <source>
        <dbReference type="SAM" id="MobiDB-lite"/>
    </source>
</evidence>
<name>A0A9Q0GIC0_9ROSI</name>
<protein>
    <recommendedName>
        <fullName evidence="7">ATP-dependent Clp protease proteolytic subunit</fullName>
    </recommendedName>
</protein>
<evidence type="ECO:0000313" key="9">
    <source>
        <dbReference type="EMBL" id="KAJ4850407.1"/>
    </source>
</evidence>
<evidence type="ECO:0000256" key="7">
    <source>
        <dbReference type="RuleBase" id="RU003567"/>
    </source>
</evidence>
<dbReference type="InterPro" id="IPR033135">
    <property type="entry name" value="ClpP_His_AS"/>
</dbReference>
<dbReference type="GO" id="GO:0006515">
    <property type="term" value="P:protein quality control for misfolded or incompletely synthesized proteins"/>
    <property type="evidence" value="ECO:0007669"/>
    <property type="project" value="TreeGrafter"/>
</dbReference>
<reference evidence="9" key="2">
    <citation type="journal article" date="2023" name="Plants (Basel)">
        <title>Annotation of the Turnera subulata (Passifloraceae) Draft Genome Reveals the S-Locus Evolved after the Divergence of Turneroideae from Passifloroideae in a Stepwise Manner.</title>
        <authorList>
            <person name="Henning P.M."/>
            <person name="Roalson E.H."/>
            <person name="Mir W."/>
            <person name="McCubbin A.G."/>
            <person name="Shore J.S."/>
        </authorList>
    </citation>
    <scope>NUCLEOTIDE SEQUENCE</scope>
    <source>
        <strain evidence="9">F60SS</strain>
    </source>
</reference>
<dbReference type="AlphaFoldDB" id="A0A9Q0GIC0"/>
<dbReference type="PRINTS" id="PR00127">
    <property type="entry name" value="CLPPROTEASEP"/>
</dbReference>
<evidence type="ECO:0000256" key="2">
    <source>
        <dbReference type="ARBA" id="ARBA00022670"/>
    </source>
</evidence>
<dbReference type="PROSITE" id="PS00382">
    <property type="entry name" value="CLP_PROTEASE_HIS"/>
    <property type="match status" value="1"/>
</dbReference>
<dbReference type="EMBL" id="JAKUCV010000342">
    <property type="protein sequence ID" value="KAJ4850407.1"/>
    <property type="molecule type" value="Genomic_DNA"/>
</dbReference>
<keyword evidence="2" id="KW-0645">Protease</keyword>
<dbReference type="CDD" id="cd07017">
    <property type="entry name" value="S14_ClpP_2"/>
    <property type="match status" value="1"/>
</dbReference>
<organism evidence="9 10">
    <name type="scientific">Turnera subulata</name>
    <dbReference type="NCBI Taxonomy" id="218843"/>
    <lineage>
        <taxon>Eukaryota</taxon>
        <taxon>Viridiplantae</taxon>
        <taxon>Streptophyta</taxon>
        <taxon>Embryophyta</taxon>
        <taxon>Tracheophyta</taxon>
        <taxon>Spermatophyta</taxon>
        <taxon>Magnoliopsida</taxon>
        <taxon>eudicotyledons</taxon>
        <taxon>Gunneridae</taxon>
        <taxon>Pentapetalae</taxon>
        <taxon>rosids</taxon>
        <taxon>fabids</taxon>
        <taxon>Malpighiales</taxon>
        <taxon>Passifloraceae</taxon>
        <taxon>Turnera</taxon>
    </lineage>
</organism>
<dbReference type="InterPro" id="IPR023562">
    <property type="entry name" value="ClpP/TepA"/>
</dbReference>
<dbReference type="SUPFAM" id="SSF52096">
    <property type="entry name" value="ClpP/crotonase"/>
    <property type="match status" value="1"/>
</dbReference>
<dbReference type="Proteomes" id="UP001141552">
    <property type="component" value="Unassembled WGS sequence"/>
</dbReference>
<dbReference type="GO" id="GO:0051117">
    <property type="term" value="F:ATPase binding"/>
    <property type="evidence" value="ECO:0007669"/>
    <property type="project" value="TreeGrafter"/>
</dbReference>
<sequence length="267" mass="29193">MVATSISTTPSFCTPSRRQRTPSISFFPHSNSARSFVSALPGRRSDSSLTGLSLRTNEKGFHDINQSYRKIEAKSENPPIMPAVTSPGGPLDLSSILFRNRVIFIGEPVSSQVAHRVISQLVTLATIDDKADILIYLNCPGGSIHAVLAIYDCMSWIKPRVGTVCFGMTASLGALLLAGGEKGMRYSMPNSRIMIHQPRAGAGGHVEDVRSQVNDLVQSRNKVDLMFSTFTGRSVESVREYTNRDIFLSPSEAMDFGFIDGILETEF</sequence>
<dbReference type="GO" id="GO:0004252">
    <property type="term" value="F:serine-type endopeptidase activity"/>
    <property type="evidence" value="ECO:0007669"/>
    <property type="project" value="UniProtKB-EC"/>
</dbReference>
<dbReference type="GO" id="GO:0009368">
    <property type="term" value="C:endopeptidase Clp complex"/>
    <property type="evidence" value="ECO:0007669"/>
    <property type="project" value="TreeGrafter"/>
</dbReference>
<reference evidence="9" key="1">
    <citation type="submission" date="2022-02" db="EMBL/GenBank/DDBJ databases">
        <authorList>
            <person name="Henning P.M."/>
            <person name="McCubbin A.G."/>
            <person name="Shore J.S."/>
        </authorList>
    </citation>
    <scope>NUCLEOTIDE SEQUENCE</scope>
    <source>
        <strain evidence="9">F60SS</strain>
        <tissue evidence="9">Leaves</tissue>
    </source>
</reference>
<evidence type="ECO:0000313" key="10">
    <source>
        <dbReference type="Proteomes" id="UP001141552"/>
    </source>
</evidence>
<dbReference type="InterPro" id="IPR001907">
    <property type="entry name" value="ClpP"/>
</dbReference>
<dbReference type="GO" id="GO:0009532">
    <property type="term" value="C:plastid stroma"/>
    <property type="evidence" value="ECO:0007669"/>
    <property type="project" value="UniProtKB-ARBA"/>
</dbReference>
<evidence type="ECO:0000256" key="6">
    <source>
        <dbReference type="PROSITE-ProRule" id="PRU10086"/>
    </source>
</evidence>
<evidence type="ECO:0000256" key="3">
    <source>
        <dbReference type="ARBA" id="ARBA00022801"/>
    </source>
</evidence>
<keyword evidence="3" id="KW-0378">Hydrolase</keyword>
<dbReference type="FunFam" id="3.90.226.10:FF:000035">
    <property type="entry name" value="ATP-dependent Clp protease proteolytic subunit"/>
    <property type="match status" value="1"/>
</dbReference>
<dbReference type="PANTHER" id="PTHR10381:SF8">
    <property type="entry name" value="ATP-DEPENDENT CLP PROTEASE PROTEOLYTIC SUBUNIT 6, CHLOROPLASTIC"/>
    <property type="match status" value="1"/>
</dbReference>
<dbReference type="GO" id="GO:0004176">
    <property type="term" value="F:ATP-dependent peptidase activity"/>
    <property type="evidence" value="ECO:0007669"/>
    <property type="project" value="InterPro"/>
</dbReference>
<feature type="active site" evidence="6">
    <location>
        <position position="196"/>
    </location>
</feature>